<protein>
    <submittedName>
        <fullName evidence="1">Uncharacterized protein</fullName>
    </submittedName>
</protein>
<evidence type="ECO:0000313" key="2">
    <source>
        <dbReference type="Proteomes" id="UP000292347"/>
    </source>
</evidence>
<comment type="caution">
    <text evidence="1">The sequence shown here is derived from an EMBL/GenBank/DDBJ whole genome shotgun (WGS) entry which is preliminary data.</text>
</comment>
<dbReference type="RefSeq" id="WP_129340593.1">
    <property type="nucleotide sequence ID" value="NZ_JACIDD010000001.1"/>
</dbReference>
<keyword evidence="2" id="KW-1185">Reference proteome</keyword>
<reference evidence="1 2" key="1">
    <citation type="submission" date="2019-01" db="EMBL/GenBank/DDBJ databases">
        <title>Sphingomonas mucosissima sp. nov. and Sphingomonas desiccabilis sp. nov., from biological soil crusts in the Colorado Plateau, USA.</title>
        <authorList>
            <person name="Zhu D."/>
        </authorList>
    </citation>
    <scope>NUCLEOTIDE SEQUENCE [LARGE SCALE GENOMIC DNA]</scope>
    <source>
        <strain evidence="1 2">CP1D</strain>
    </source>
</reference>
<sequence length="100" mass="10731">MEASKRERIVLMGVVPISCAVLGAVVSALATRYMNSPAPSEAVMAILKTPGLSPAERAKLLELATADTTKFYSLLNYIAGMMIIPIASIGWALGDWIRKH</sequence>
<dbReference type="AlphaFoldDB" id="A0A4Q2IZZ0"/>
<accession>A0A4Q2IZZ0</accession>
<organism evidence="1 2">
    <name type="scientific">Sphingomonas desiccabilis</name>
    <dbReference type="NCBI Taxonomy" id="429134"/>
    <lineage>
        <taxon>Bacteria</taxon>
        <taxon>Pseudomonadati</taxon>
        <taxon>Pseudomonadota</taxon>
        <taxon>Alphaproteobacteria</taxon>
        <taxon>Sphingomonadales</taxon>
        <taxon>Sphingomonadaceae</taxon>
        <taxon>Sphingomonas</taxon>
    </lineage>
</organism>
<gene>
    <name evidence="1" type="ORF">EO081_03900</name>
</gene>
<dbReference type="OrthoDB" id="7596701at2"/>
<evidence type="ECO:0000313" key="1">
    <source>
        <dbReference type="EMBL" id="RXZ34811.1"/>
    </source>
</evidence>
<dbReference type="Proteomes" id="UP000292347">
    <property type="component" value="Unassembled WGS sequence"/>
</dbReference>
<dbReference type="EMBL" id="SDPT01000001">
    <property type="protein sequence ID" value="RXZ34811.1"/>
    <property type="molecule type" value="Genomic_DNA"/>
</dbReference>
<proteinExistence type="predicted"/>
<name>A0A4Q2IZZ0_9SPHN</name>